<keyword evidence="1" id="KW-0812">Transmembrane</keyword>
<accession>A0ABX8R3Y9</accession>
<gene>
    <name evidence="2" type="ORF">AGRA3207_007345</name>
</gene>
<dbReference type="RefSeq" id="WP_231331982.1">
    <property type="nucleotide sequence ID" value="NZ_CP059572.1"/>
</dbReference>
<reference evidence="2" key="1">
    <citation type="submission" date="2020-07" db="EMBL/GenBank/DDBJ databases">
        <authorList>
            <person name="Tarantini F.S."/>
            <person name="Hong K.W."/>
            <person name="Chan K.G."/>
        </authorList>
    </citation>
    <scope>NUCLEOTIDE SEQUENCE</scope>
    <source>
        <strain evidence="2">32-07</strain>
    </source>
</reference>
<name>A0ABX8R3Y9_9ACTN</name>
<evidence type="ECO:0000256" key="1">
    <source>
        <dbReference type="SAM" id="Phobius"/>
    </source>
</evidence>
<evidence type="ECO:0000313" key="2">
    <source>
        <dbReference type="EMBL" id="QXJ25795.1"/>
    </source>
</evidence>
<keyword evidence="1" id="KW-0472">Membrane</keyword>
<organism evidence="2 3">
    <name type="scientific">Actinomadura graeca</name>
    <dbReference type="NCBI Taxonomy" id="2750812"/>
    <lineage>
        <taxon>Bacteria</taxon>
        <taxon>Bacillati</taxon>
        <taxon>Actinomycetota</taxon>
        <taxon>Actinomycetes</taxon>
        <taxon>Streptosporangiales</taxon>
        <taxon>Thermomonosporaceae</taxon>
        <taxon>Actinomadura</taxon>
    </lineage>
</organism>
<feature type="transmembrane region" description="Helical" evidence="1">
    <location>
        <begin position="37"/>
        <end position="59"/>
    </location>
</feature>
<proteinExistence type="predicted"/>
<evidence type="ECO:0000313" key="3">
    <source>
        <dbReference type="Proteomes" id="UP001049518"/>
    </source>
</evidence>
<protein>
    <submittedName>
        <fullName evidence="2">Uncharacterized protein</fullName>
    </submittedName>
</protein>
<sequence length="60" mass="5753">MSPVQILALLLALSTALNIAITAGLLARSTGAGTVNAILTGAGAGATATGLYLAAVTAYH</sequence>
<dbReference type="Proteomes" id="UP001049518">
    <property type="component" value="Chromosome"/>
</dbReference>
<keyword evidence="1" id="KW-1133">Transmembrane helix</keyword>
<keyword evidence="3" id="KW-1185">Reference proteome</keyword>
<dbReference type="EMBL" id="CP059572">
    <property type="protein sequence ID" value="QXJ25795.1"/>
    <property type="molecule type" value="Genomic_DNA"/>
</dbReference>